<comment type="caution">
    <text evidence="3">The sequence shown here is derived from an EMBL/GenBank/DDBJ whole genome shotgun (WGS) entry which is preliminary data.</text>
</comment>
<accession>A0A3D8SXC4</accession>
<feature type="compositionally biased region" description="Pro residues" evidence="1">
    <location>
        <begin position="150"/>
        <end position="163"/>
    </location>
</feature>
<evidence type="ECO:0000313" key="4">
    <source>
        <dbReference type="Proteomes" id="UP000256328"/>
    </source>
</evidence>
<dbReference type="Pfam" id="PF00004">
    <property type="entry name" value="AAA"/>
    <property type="match status" value="1"/>
</dbReference>
<dbReference type="PANTHER" id="PTHR46411">
    <property type="entry name" value="FAMILY ATPASE, PUTATIVE-RELATED"/>
    <property type="match status" value="1"/>
</dbReference>
<dbReference type="GO" id="GO:0016887">
    <property type="term" value="F:ATP hydrolysis activity"/>
    <property type="evidence" value="ECO:0007669"/>
    <property type="project" value="InterPro"/>
</dbReference>
<protein>
    <recommendedName>
        <fullName evidence="2">AAA+ ATPase domain-containing protein</fullName>
    </recommendedName>
</protein>
<dbReference type="InterPro" id="IPR027417">
    <property type="entry name" value="P-loop_NTPase"/>
</dbReference>
<organism evidence="3 4">
    <name type="scientific">Coleophoma crateriformis</name>
    <dbReference type="NCBI Taxonomy" id="565419"/>
    <lineage>
        <taxon>Eukaryota</taxon>
        <taxon>Fungi</taxon>
        <taxon>Dikarya</taxon>
        <taxon>Ascomycota</taxon>
        <taxon>Pezizomycotina</taxon>
        <taxon>Leotiomycetes</taxon>
        <taxon>Helotiales</taxon>
        <taxon>Dermateaceae</taxon>
        <taxon>Coleophoma</taxon>
    </lineage>
</organism>
<dbReference type="SUPFAM" id="SSF52540">
    <property type="entry name" value="P-loop containing nucleoside triphosphate hydrolases"/>
    <property type="match status" value="1"/>
</dbReference>
<dbReference type="InterPro" id="IPR003959">
    <property type="entry name" value="ATPase_AAA_core"/>
</dbReference>
<feature type="region of interest" description="Disordered" evidence="1">
    <location>
        <begin position="176"/>
        <end position="202"/>
    </location>
</feature>
<evidence type="ECO:0000313" key="3">
    <source>
        <dbReference type="EMBL" id="RDW90972.1"/>
    </source>
</evidence>
<sequence>MASQYYVADTDNEAVDIINPYVQQRFEAGDLSRSDDGRSGYDSRGQNYQYYENNAGVTAAFDDQQARAPRLMPEPGSGLWQPGALPVNSFDINTAPTRLKMAVPMTISDDRTTGSEYDATGRCLAALKHSEKKQPHLQSSASYGGTFVRGPPPPPPAPTIRPLPPGVRPPLPAAAVQPLDPSKDRFWEPSSSSANHQISSSGNFKRANDVSYRVPKQFDDTIGESYSKTKRVLRTTKSLHLAYNRMSMEMKRFFNHSRQATIKAKSPVAYSQEAISSAFEGEDSFWDEIKHFGIPDNIALDRESIQAYIADLQHKAMKLDEVAQISFEVIHQIYYKDDKKARDMMYFDPPQWTIGSDGSRYLEIVFLVYKDYDAAAIEKDGPVYDDDGVVPFVLHTSESIFINTNELSDAVASLLARNKASPDELAAFNRKKLMFAPYLYIFFSRPVLEEFLDALPDQQPGEVLVQGRDQTLRAVQSVSWLRELPAFPSKKVQRAENGKKMRRMEVEAFSWTLYEFFARERQTVSLEMDMNDHSPKNIRDLDLRPLRFAGDEVAGILRRRGEMFWKCRVGHLVSYHEDKDRDDHHAGDDRYMIDLKTHRKLHKSDEIFTEQLISTQHLDSNLADNLDPPEGNFIYLLPPTIKGFHMKKKKWLDLQVDRICEVVWNKEAFKSLVLDPKTKDLIEALIRNQLEAENATDLICGKGNGLILLLHGGPGTGKTLSPESVAEIAEKPLYPVTCGDIGTEPEHVEKYLEAALDLGKTWAAVVLLDEADVFLEQRSLEDLRRNALVSVFLRVLEYYDGILILTSNRVGTFDEAFKSRIQLALHYANLTSFQRTKIWRNFFNRLKKLGEEKIDFSDLHDHIEQLSQNKMNGRQIRNAITTARQYAKWKNETLTYVLLKDIIDTAGRFDVYIEKLNGGYSQDQLAEDEGLRLAKAL</sequence>
<dbReference type="Gene3D" id="3.40.50.300">
    <property type="entry name" value="P-loop containing nucleotide triphosphate hydrolases"/>
    <property type="match status" value="1"/>
</dbReference>
<evidence type="ECO:0000256" key="1">
    <source>
        <dbReference type="SAM" id="MobiDB-lite"/>
    </source>
</evidence>
<dbReference type="Pfam" id="PF23232">
    <property type="entry name" value="AAA_lid_13"/>
    <property type="match status" value="1"/>
</dbReference>
<dbReference type="InterPro" id="IPR003593">
    <property type="entry name" value="AAA+_ATPase"/>
</dbReference>
<dbReference type="InterPro" id="IPR056599">
    <property type="entry name" value="AAA_lid_fung"/>
</dbReference>
<dbReference type="OrthoDB" id="10042665at2759"/>
<evidence type="ECO:0000259" key="2">
    <source>
        <dbReference type="SMART" id="SM00382"/>
    </source>
</evidence>
<keyword evidence="4" id="KW-1185">Reference proteome</keyword>
<dbReference type="GO" id="GO:0005524">
    <property type="term" value="F:ATP binding"/>
    <property type="evidence" value="ECO:0007669"/>
    <property type="project" value="InterPro"/>
</dbReference>
<dbReference type="Proteomes" id="UP000256328">
    <property type="component" value="Unassembled WGS sequence"/>
</dbReference>
<feature type="domain" description="AAA+ ATPase" evidence="2">
    <location>
        <begin position="704"/>
        <end position="831"/>
    </location>
</feature>
<name>A0A3D8SXC4_9HELO</name>
<proteinExistence type="predicted"/>
<reference evidence="3 4" key="1">
    <citation type="journal article" date="2018" name="IMA Fungus">
        <title>IMA Genome-F 9: Draft genome sequence of Annulohypoxylon stygium, Aspergillus mulundensis, Berkeleyomyces basicola (syn. Thielaviopsis basicola), Ceratocystis smalleyi, two Cercospora beticola strains, Coleophoma cylindrospora, Fusarium fracticaudum, Phialophora cf. hyalina, and Morchella septimelata.</title>
        <authorList>
            <person name="Wingfield B.D."/>
            <person name="Bills G.F."/>
            <person name="Dong Y."/>
            <person name="Huang W."/>
            <person name="Nel W.J."/>
            <person name="Swalarsk-Parry B.S."/>
            <person name="Vaghefi N."/>
            <person name="Wilken P.M."/>
            <person name="An Z."/>
            <person name="de Beer Z.W."/>
            <person name="De Vos L."/>
            <person name="Chen L."/>
            <person name="Duong T.A."/>
            <person name="Gao Y."/>
            <person name="Hammerbacher A."/>
            <person name="Kikkert J.R."/>
            <person name="Li Y."/>
            <person name="Li H."/>
            <person name="Li K."/>
            <person name="Li Q."/>
            <person name="Liu X."/>
            <person name="Ma X."/>
            <person name="Naidoo K."/>
            <person name="Pethybridge S.J."/>
            <person name="Sun J."/>
            <person name="Steenkamp E.T."/>
            <person name="van der Nest M.A."/>
            <person name="van Wyk S."/>
            <person name="Wingfield M.J."/>
            <person name="Xiong C."/>
            <person name="Yue Q."/>
            <person name="Zhang X."/>
        </authorList>
    </citation>
    <scope>NUCLEOTIDE SEQUENCE [LARGE SCALE GENOMIC DNA]</scope>
    <source>
        <strain evidence="3 4">BP5796</strain>
    </source>
</reference>
<dbReference type="EMBL" id="PDLN01000003">
    <property type="protein sequence ID" value="RDW90972.1"/>
    <property type="molecule type" value="Genomic_DNA"/>
</dbReference>
<feature type="region of interest" description="Disordered" evidence="1">
    <location>
        <begin position="129"/>
        <end position="163"/>
    </location>
</feature>
<dbReference type="SMART" id="SM00382">
    <property type="entry name" value="AAA"/>
    <property type="match status" value="1"/>
</dbReference>
<gene>
    <name evidence="3" type="ORF">BP5796_02137</name>
</gene>
<dbReference type="PANTHER" id="PTHR46411:SF2">
    <property type="entry name" value="AAA+ ATPASE DOMAIN-CONTAINING PROTEIN"/>
    <property type="match status" value="1"/>
</dbReference>
<feature type="compositionally biased region" description="Low complexity" evidence="1">
    <location>
        <begin position="190"/>
        <end position="201"/>
    </location>
</feature>
<dbReference type="AlphaFoldDB" id="A0A3D8SXC4"/>